<dbReference type="EMBL" id="JAGFBR010000367">
    <property type="protein sequence ID" value="KAH0445442.1"/>
    <property type="molecule type" value="Genomic_DNA"/>
</dbReference>
<evidence type="ECO:0000256" key="1">
    <source>
        <dbReference type="SAM" id="MobiDB-lite"/>
    </source>
</evidence>
<organism evidence="2 3">
    <name type="scientific">Dendrobium chrysotoxum</name>
    <name type="common">Orchid</name>
    <dbReference type="NCBI Taxonomy" id="161865"/>
    <lineage>
        <taxon>Eukaryota</taxon>
        <taxon>Viridiplantae</taxon>
        <taxon>Streptophyta</taxon>
        <taxon>Embryophyta</taxon>
        <taxon>Tracheophyta</taxon>
        <taxon>Spermatophyta</taxon>
        <taxon>Magnoliopsida</taxon>
        <taxon>Liliopsida</taxon>
        <taxon>Asparagales</taxon>
        <taxon>Orchidaceae</taxon>
        <taxon>Epidendroideae</taxon>
        <taxon>Malaxideae</taxon>
        <taxon>Dendrobiinae</taxon>
        <taxon>Dendrobium</taxon>
    </lineage>
</organism>
<dbReference type="Proteomes" id="UP000775213">
    <property type="component" value="Unassembled WGS sequence"/>
</dbReference>
<proteinExistence type="predicted"/>
<feature type="compositionally biased region" description="Basic and acidic residues" evidence="1">
    <location>
        <begin position="119"/>
        <end position="135"/>
    </location>
</feature>
<accession>A0AAV7FJ11</accession>
<keyword evidence="3" id="KW-1185">Reference proteome</keyword>
<reference evidence="2 3" key="1">
    <citation type="journal article" date="2021" name="Hortic Res">
        <title>Chromosome-scale assembly of the Dendrobium chrysotoxum genome enhances the understanding of orchid evolution.</title>
        <authorList>
            <person name="Zhang Y."/>
            <person name="Zhang G.Q."/>
            <person name="Zhang D."/>
            <person name="Liu X.D."/>
            <person name="Xu X.Y."/>
            <person name="Sun W.H."/>
            <person name="Yu X."/>
            <person name="Zhu X."/>
            <person name="Wang Z.W."/>
            <person name="Zhao X."/>
            <person name="Zhong W.Y."/>
            <person name="Chen H."/>
            <person name="Yin W.L."/>
            <person name="Huang T."/>
            <person name="Niu S.C."/>
            <person name="Liu Z.J."/>
        </authorList>
    </citation>
    <scope>NUCLEOTIDE SEQUENCE [LARGE SCALE GENOMIC DNA]</scope>
    <source>
        <strain evidence="2">Lindl</strain>
    </source>
</reference>
<feature type="region of interest" description="Disordered" evidence="1">
    <location>
        <begin position="112"/>
        <end position="159"/>
    </location>
</feature>
<name>A0AAV7FJ11_DENCH</name>
<comment type="caution">
    <text evidence="2">The sequence shown here is derived from an EMBL/GenBank/DDBJ whole genome shotgun (WGS) entry which is preliminary data.</text>
</comment>
<evidence type="ECO:0000313" key="3">
    <source>
        <dbReference type="Proteomes" id="UP000775213"/>
    </source>
</evidence>
<gene>
    <name evidence="2" type="ORF">IEQ34_025483</name>
</gene>
<evidence type="ECO:0000313" key="2">
    <source>
        <dbReference type="EMBL" id="KAH0445442.1"/>
    </source>
</evidence>
<dbReference type="AlphaFoldDB" id="A0AAV7FJ11"/>
<sequence length="221" mass="24170">MGHVIPEPLRWLFFYSEVKLVEADISFPVQAQLIQDGICSAPLKASPSNSARPVLDRGLGSAPTRTTNSKACSSSHLTSKMTYSRVIAVTRTAVLIKEGSVFCIALKKKPISSHVGGKNHRDFRQTDKSLSKRAEQSQNGNSMDSPLKETDLSSPGSPISIDSGNDELQMLFHKSSLYLLRKVKEVFSDLLLLHGSLVLGGSRRNLCVFEEDAVAKLRGSR</sequence>
<protein>
    <submittedName>
        <fullName evidence="2">Uncharacterized protein</fullName>
    </submittedName>
</protein>